<gene>
    <name evidence="1" type="ORF">OOW_P131scaffold00681g1</name>
</gene>
<evidence type="ECO:0000313" key="1">
    <source>
        <dbReference type="EMBL" id="ELQ64263.1"/>
    </source>
</evidence>
<organism>
    <name type="scientific">Pyricularia oryzae (strain P131)</name>
    <name type="common">Rice blast fungus</name>
    <name type="synonym">Magnaporthe oryzae</name>
    <dbReference type="NCBI Taxonomy" id="1143193"/>
    <lineage>
        <taxon>Eukaryota</taxon>
        <taxon>Fungi</taxon>
        <taxon>Dikarya</taxon>
        <taxon>Ascomycota</taxon>
        <taxon>Pezizomycotina</taxon>
        <taxon>Sordariomycetes</taxon>
        <taxon>Sordariomycetidae</taxon>
        <taxon>Magnaporthales</taxon>
        <taxon>Pyriculariaceae</taxon>
        <taxon>Pyricularia</taxon>
    </lineage>
</organism>
<sequence length="45" mass="5153">MNKGLVFRTSYIQADKVVYLQADKVVYLQAEKVIENWDHPKAVGS</sequence>
<name>L7J800_PYRO1</name>
<protein>
    <submittedName>
        <fullName evidence="1">Uncharacterized protein</fullName>
    </submittedName>
</protein>
<dbReference type="EMBL" id="JH795329">
    <property type="protein sequence ID" value="ELQ64263.1"/>
    <property type="molecule type" value="Genomic_DNA"/>
</dbReference>
<accession>L7J800</accession>
<reference evidence="1" key="1">
    <citation type="journal article" date="2012" name="PLoS Genet.">
        <title>Comparative analysis of the genomes of two field isolates of the rice blast fungus Magnaporthe oryzae.</title>
        <authorList>
            <person name="Xue M."/>
            <person name="Yang J."/>
            <person name="Li Z."/>
            <person name="Hu S."/>
            <person name="Yao N."/>
            <person name="Dean R.A."/>
            <person name="Zhao W."/>
            <person name="Shen M."/>
            <person name="Zhang H."/>
            <person name="Li C."/>
            <person name="Liu L."/>
            <person name="Cao L."/>
            <person name="Xu X."/>
            <person name="Xing Y."/>
            <person name="Hsiang T."/>
            <person name="Zhang Z."/>
            <person name="Xu J.R."/>
            <person name="Peng Y.L."/>
        </authorList>
    </citation>
    <scope>NUCLEOTIDE SEQUENCE [LARGE SCALE GENOMIC DNA]</scope>
    <source>
        <strain evidence="1">P131</strain>
    </source>
</reference>
<proteinExistence type="predicted"/>
<dbReference type="AlphaFoldDB" id="L7J800"/>